<name>A0A0R0C8I1_9GAMM</name>
<proteinExistence type="predicted"/>
<gene>
    <name evidence="2" type="ORF">ABB26_01645</name>
</gene>
<keyword evidence="1" id="KW-0472">Membrane</keyword>
<dbReference type="Proteomes" id="UP000050864">
    <property type="component" value="Unassembled WGS sequence"/>
</dbReference>
<evidence type="ECO:0000313" key="3">
    <source>
        <dbReference type="Proteomes" id="UP000050864"/>
    </source>
</evidence>
<keyword evidence="1" id="KW-0812">Transmembrane</keyword>
<dbReference type="OrthoDB" id="6054402at2"/>
<organism evidence="2 3">
    <name type="scientific">Stenotrophomonas humi</name>
    <dbReference type="NCBI Taxonomy" id="405444"/>
    <lineage>
        <taxon>Bacteria</taxon>
        <taxon>Pseudomonadati</taxon>
        <taxon>Pseudomonadota</taxon>
        <taxon>Gammaproteobacteria</taxon>
        <taxon>Lysobacterales</taxon>
        <taxon>Lysobacteraceae</taxon>
        <taxon>Stenotrophomonas</taxon>
    </lineage>
</organism>
<evidence type="ECO:0000256" key="1">
    <source>
        <dbReference type="SAM" id="Phobius"/>
    </source>
</evidence>
<keyword evidence="1" id="KW-1133">Transmembrane helix</keyword>
<dbReference type="STRING" id="405444.ABB26_01645"/>
<dbReference type="AlphaFoldDB" id="A0A0R0C8I1"/>
<evidence type="ECO:0000313" key="2">
    <source>
        <dbReference type="EMBL" id="KRG65949.1"/>
    </source>
</evidence>
<protein>
    <recommendedName>
        <fullName evidence="4">Toxin CptA</fullName>
    </recommendedName>
</protein>
<accession>A0A0R0C8I1</accession>
<reference evidence="2 3" key="1">
    <citation type="submission" date="2015-05" db="EMBL/GenBank/DDBJ databases">
        <title>Genome sequencing and analysis of members of genus Stenotrophomonas.</title>
        <authorList>
            <person name="Patil P.P."/>
            <person name="Midha S."/>
            <person name="Patil P.B."/>
        </authorList>
    </citation>
    <scope>NUCLEOTIDE SEQUENCE [LARGE SCALE GENOMIC DNA]</scope>
    <source>
        <strain evidence="2 3">DSM 18929</strain>
    </source>
</reference>
<comment type="caution">
    <text evidence="2">The sequence shown here is derived from an EMBL/GenBank/DDBJ whole genome shotgun (WGS) entry which is preliminary data.</text>
</comment>
<feature type="transmembrane region" description="Helical" evidence="1">
    <location>
        <begin position="48"/>
        <end position="64"/>
    </location>
</feature>
<sequence>MRSRHNSWNTSAPFRCEWTPSRWLSGAIILLGTLGAIAALNCDLELRQAWPLAMASVAWAGVLLRREQRRPPRNLLIPQAPSPARLDGMPLETLELLERGPLLVLRWRASEGHGVLLFWPDTLPRGRRRELRLAVRAHAVSRKAETVAP</sequence>
<keyword evidence="3" id="KW-1185">Reference proteome</keyword>
<dbReference type="EMBL" id="LDJI01000004">
    <property type="protein sequence ID" value="KRG65949.1"/>
    <property type="molecule type" value="Genomic_DNA"/>
</dbReference>
<evidence type="ECO:0008006" key="4">
    <source>
        <dbReference type="Google" id="ProtNLM"/>
    </source>
</evidence>
<dbReference type="PATRIC" id="fig|405444.3.peg.2734"/>